<feature type="disulfide bond" evidence="7">
    <location>
        <begin position="895"/>
        <end position="904"/>
    </location>
</feature>
<feature type="domain" description="Laminin G" evidence="10">
    <location>
        <begin position="1325"/>
        <end position="1547"/>
    </location>
</feature>
<evidence type="ECO:0000256" key="8">
    <source>
        <dbReference type="SAM" id="MobiDB-lite"/>
    </source>
</evidence>
<evidence type="ECO:0000256" key="4">
    <source>
        <dbReference type="ARBA" id="ARBA00023157"/>
    </source>
</evidence>
<feature type="domain" description="Kazal-like" evidence="13">
    <location>
        <begin position="797"/>
        <end position="848"/>
    </location>
</feature>
<protein>
    <submittedName>
        <fullName evidence="14">Agrin, putative</fullName>
    </submittedName>
</protein>
<evidence type="ECO:0000259" key="11">
    <source>
        <dbReference type="PROSITE" id="PS50026"/>
    </source>
</evidence>
<feature type="domain" description="Laminin G" evidence="10">
    <location>
        <begin position="1651"/>
        <end position="1872"/>
    </location>
</feature>
<evidence type="ECO:0000256" key="3">
    <source>
        <dbReference type="ARBA" id="ARBA00022900"/>
    </source>
</evidence>
<feature type="transmembrane region" description="Helical" evidence="9">
    <location>
        <begin position="12"/>
        <end position="35"/>
    </location>
</feature>
<comment type="caution">
    <text evidence="5">Lacks conserved residue(s) required for the propagation of feature annotation.</text>
</comment>
<dbReference type="WBParaSite" id="Smp_155050.2">
    <property type="protein sequence ID" value="Smp_155050.2"/>
    <property type="gene ID" value="Smp_155050"/>
</dbReference>
<dbReference type="SUPFAM" id="SSF57184">
    <property type="entry name" value="Growth factor receptor domain"/>
    <property type="match status" value="1"/>
</dbReference>
<dbReference type="InterPro" id="IPR050653">
    <property type="entry name" value="Prot_Inhib_GrowthFact_Antg"/>
</dbReference>
<evidence type="ECO:0000256" key="5">
    <source>
        <dbReference type="PROSITE-ProRule" id="PRU00076"/>
    </source>
</evidence>
<dbReference type="PANTHER" id="PTHR10913">
    <property type="entry name" value="FOLLISTATIN-RELATED"/>
    <property type="match status" value="1"/>
</dbReference>
<feature type="disulfide bond" evidence="7">
    <location>
        <begin position="923"/>
        <end position="935"/>
    </location>
</feature>
<dbReference type="GO" id="GO:0030154">
    <property type="term" value="P:cell differentiation"/>
    <property type="evidence" value="ECO:0007669"/>
    <property type="project" value="UniProtKB-KW"/>
</dbReference>
<feature type="domain" description="Kazal-like" evidence="13">
    <location>
        <begin position="487"/>
        <end position="536"/>
    </location>
</feature>
<evidence type="ECO:0000256" key="2">
    <source>
        <dbReference type="ARBA" id="ARBA00022782"/>
    </source>
</evidence>
<dbReference type="SUPFAM" id="SSF100895">
    <property type="entry name" value="Kazal-type serine protease inhibitors"/>
    <property type="match status" value="6"/>
</dbReference>
<feature type="disulfide bond" evidence="5">
    <location>
        <begin position="1311"/>
        <end position="1320"/>
    </location>
</feature>
<dbReference type="GO" id="GO:0004867">
    <property type="term" value="F:serine-type endopeptidase inhibitor activity"/>
    <property type="evidence" value="ECO:0007669"/>
    <property type="project" value="UniProtKB-KW"/>
</dbReference>
<keyword evidence="9" id="KW-0472">Membrane</keyword>
<dbReference type="CDD" id="cd00110">
    <property type="entry name" value="LamG"/>
    <property type="match status" value="2"/>
</dbReference>
<dbReference type="SMART" id="SM00280">
    <property type="entry name" value="KAZAL"/>
    <property type="match status" value="6"/>
</dbReference>
<evidence type="ECO:0000259" key="12">
    <source>
        <dbReference type="PROSITE" id="PS50027"/>
    </source>
</evidence>
<keyword evidence="4 5" id="KW-1015">Disulfide bond</keyword>
<dbReference type="InterPro" id="IPR002350">
    <property type="entry name" value="Kazal_dom"/>
</dbReference>
<dbReference type="SMART" id="SM00282">
    <property type="entry name" value="LamG"/>
    <property type="match status" value="2"/>
</dbReference>
<feature type="region of interest" description="Disordered" evidence="8">
    <location>
        <begin position="1614"/>
        <end position="1640"/>
    </location>
</feature>
<dbReference type="PROSITE" id="PS51465">
    <property type="entry name" value="KAZAL_2"/>
    <property type="match status" value="6"/>
</dbReference>
<dbReference type="InterPro" id="IPR003645">
    <property type="entry name" value="Fol_N"/>
</dbReference>
<feature type="domain" description="Kazal-like" evidence="13">
    <location>
        <begin position="555"/>
        <end position="609"/>
    </location>
</feature>
<dbReference type="Gene3D" id="2.10.25.10">
    <property type="entry name" value="Laminin"/>
    <property type="match status" value="2"/>
</dbReference>
<evidence type="ECO:0000256" key="6">
    <source>
        <dbReference type="PROSITE-ProRule" id="PRU00122"/>
    </source>
</evidence>
<keyword evidence="9" id="KW-0812">Transmembrane</keyword>
<dbReference type="InterPro" id="IPR000742">
    <property type="entry name" value="EGF"/>
</dbReference>
<feature type="disulfide bond" evidence="7">
    <location>
        <begin position="875"/>
        <end position="887"/>
    </location>
</feature>
<feature type="domain" description="Laminin EGF-like" evidence="12">
    <location>
        <begin position="875"/>
        <end position="922"/>
    </location>
</feature>
<dbReference type="InterPro" id="IPR002049">
    <property type="entry name" value="LE_dom"/>
</dbReference>
<organism evidence="14">
    <name type="scientific">Schistosoma mansoni</name>
    <name type="common">Blood fluke</name>
    <dbReference type="NCBI Taxonomy" id="6183"/>
    <lineage>
        <taxon>Eukaryota</taxon>
        <taxon>Metazoa</taxon>
        <taxon>Spiralia</taxon>
        <taxon>Lophotrochozoa</taxon>
        <taxon>Platyhelminthes</taxon>
        <taxon>Trematoda</taxon>
        <taxon>Digenea</taxon>
        <taxon>Strigeidida</taxon>
        <taxon>Schistosomatoidea</taxon>
        <taxon>Schistosomatidae</taxon>
        <taxon>Schistosoma</taxon>
    </lineage>
</organism>
<dbReference type="Pfam" id="PF02210">
    <property type="entry name" value="Laminin_G_2"/>
    <property type="match status" value="2"/>
</dbReference>
<dbReference type="ExpressionAtlas" id="A0A5K4EU74">
    <property type="expression patterns" value="baseline"/>
</dbReference>
<evidence type="ECO:0000259" key="13">
    <source>
        <dbReference type="PROSITE" id="PS51465"/>
    </source>
</evidence>
<dbReference type="Pfam" id="PF07648">
    <property type="entry name" value="Kazal_2"/>
    <property type="match status" value="7"/>
</dbReference>
<dbReference type="SMART" id="SM00180">
    <property type="entry name" value="EGF_Lam"/>
    <property type="match status" value="2"/>
</dbReference>
<dbReference type="PROSITE" id="PS50027">
    <property type="entry name" value="EGF_LAM_2"/>
    <property type="match status" value="2"/>
</dbReference>
<accession>A0A5K4EU74</accession>
<feature type="domain" description="EGF-like" evidence="11">
    <location>
        <begin position="1283"/>
        <end position="1321"/>
    </location>
</feature>
<evidence type="ECO:0000256" key="1">
    <source>
        <dbReference type="ARBA" id="ARBA00022690"/>
    </source>
</evidence>
<dbReference type="CDD" id="cd00055">
    <property type="entry name" value="EGF_Lam"/>
    <property type="match status" value="2"/>
</dbReference>
<dbReference type="SMART" id="SM00274">
    <property type="entry name" value="FOLN"/>
    <property type="match status" value="2"/>
</dbReference>
<dbReference type="SUPFAM" id="SSF49899">
    <property type="entry name" value="Concanavalin A-like lectins/glucanases"/>
    <property type="match status" value="3"/>
</dbReference>
<dbReference type="FunFam" id="3.30.60.30:FF:000024">
    <property type="entry name" value="Transmembrane agrin"/>
    <property type="match status" value="1"/>
</dbReference>
<dbReference type="PROSITE" id="PS01248">
    <property type="entry name" value="EGF_LAM_1"/>
    <property type="match status" value="1"/>
</dbReference>
<dbReference type="InterPro" id="IPR001791">
    <property type="entry name" value="Laminin_G"/>
</dbReference>
<dbReference type="FunFam" id="3.30.60.30:FF:000040">
    <property type="entry name" value="Agrin, putative"/>
    <property type="match status" value="1"/>
</dbReference>
<keyword evidence="1" id="KW-0646">Protease inhibitor</keyword>
<sequence>MTNQGSIMFYSPYSLLTLSSYMSMINVVITIIIIISSTYHSTISATWICLSREQLIALSNSKNTYHFEAEIIQLDKPLEFIKHTTDNNIDKSGINAFVKITKILKQPQIGKFSNLLQMNELVHVNQIKSRDDLQDMMVRNVPGNRNSDDDDNDNEQCLPKLERGETYEWITYALDNTNILHNNEQKQLILMPGGIFPLLSHQSLIQLKSSNNNNNLKNDGCSKRECRFGAICEEWLSKDSDQLIGVCVCPTLMDMAKNHMCNMNSGTICTVNGLFYLNECVMLHQACLKQTELKPMNLNVFSRILSQNDCSQLIEKMSLSSASTTSVHITNDQTSTNQIIPQVQPNRNSPSLTQIHQNTHHIKMDENLQHDSPQLSQLIHSPTIEFNPYKCSLKMCPNELNPICDSEGTIYLNDCLLKKYSCRKIGTGELPRIISCNSTLQKYKPKAELCGNGNLCLYGGKCYDPLDHYYRSKMIMKKILPLYSNCICEHINCLNDWPDPVCADDGETYTNQCFLKRAICETQSLKRILYRGNCASNPCLHHKCRWQGEKCQVDVNGQAKCTCPEPCPSAVSPVCGSDGVTYDSICHLERTACQKMREIRVIYSGECSEPKDCILLNQPCQGYEICSRIKNPMVYTSINRKLDASVYDLSNSFEDTIPECICPTCPEYGLGGQVCGSDGQTYRSECHLRSSACQRHSTDLTVKSRGKCDACQTKQCKYYAICQLSAFGEPQCICPTDCLYVRKPVCGTDGKTYENECFLKVKSCADQREVHVAQEGYCRPCTAGCPLGFQCRNGQCVCRDACPPKHPTELDVCGTDGKLYSSECELKRQACIHQTNIDVDLTGVRCRSKHPTVLQDTNMKTSGNIQADGVRLSSCTCNKLGALSEECDYLGNCRCKWGVGGLKCDQCLANYWGIQNNHECIPCSCHPLGSTDTTCNQATGQCNCRTGVVGRQCSMCPDGSQVTENGCSVKRQSEADIKFESNEQQYSPGATELNKTNTFISQLPDKLTAENNKEEDGRLFTETTTLLVRIPFHIDQPTEIQMILGLDKGNGMLLHYRAPPSEQEQMISRDTQDHQFSMAISNWRVVLKYIDGSVPNRILLVYSKHNLTRNTKHNIQAGIISGTPWIKIDKFSRTTNQDVIEKWADTHQSDNQPTAGSLETIIIGRQIKIGGQSISDMKERADLHDDYGFSGCLNKMIINAGSPTKHFSLDLLEAINTKLAWLGIEPNPSTGHSEAPLCSSSIKALSSPTNDISNSNTIENIPPLLQSDQVQRHDNIINQNVQTLSSHIQTKKCENYGIESIGSDGKYTCICQPGWQGGVCEQAVTIIPQFSGNGFIRLAGPTGKYAIKRRKLHIELIFLVTQPSGLLFFIPPKSPHNGPFIAAYLDEQNYLNVVCRTGKGKLVNENLIQLRYNEPVQLNQWNTLLIDKLQKVLRVKVNGNKRQRVSLIPSRFLHIQNHLLKELTNFDLSSSPIYLGGYGFYDQSILNYIPIRHGFYGAIQRININEAEVVLAGPSLADMMNTPEEQGKLPHLFEKWANVSQWQGLPCGPQYSPCQLNQPYSICRPNIQHATCACTTPLQLMHLMKGRLDEETDEVEQQACLQRKMELSRLNSALSSRNDGQLQYDGPNRAPSREIYNEPDEELPPVDLARQILINFGGLTVYTYRGLIRFTSDFNIRLRLRTNKMDGIILLMVEQTSLNHPHDLSSSSSSSLILNQPVTQITTNSEFVLIVLRNGRVELLLNLVTSRKKKDQSWDVNNNDNGNPEYNRLMPIQARHKVNDGEWHMIQAMGNKQRATLFVDNHMVSGEFAGVADYDTPPVRDVYLGGTIFNIVGLSADYQQNFTGCIADMLIQEKIIPILSEATEIHGPIERCKTP</sequence>
<feature type="disulfide bond" evidence="7">
    <location>
        <begin position="925"/>
        <end position="942"/>
    </location>
</feature>
<dbReference type="CDD" id="cd00104">
    <property type="entry name" value="KAZAL_FS"/>
    <property type="match status" value="5"/>
</dbReference>
<dbReference type="PROSITE" id="PS01186">
    <property type="entry name" value="EGF_2"/>
    <property type="match status" value="1"/>
</dbReference>
<dbReference type="InterPro" id="IPR009030">
    <property type="entry name" value="Growth_fac_rcpt_cys_sf"/>
</dbReference>
<keyword evidence="2" id="KW-0221">Differentiation</keyword>
<dbReference type="Gene3D" id="2.60.120.200">
    <property type="match status" value="3"/>
</dbReference>
<keyword evidence="7" id="KW-0424">Laminin EGF-like domain</keyword>
<feature type="domain" description="Kazal-like" evidence="13">
    <location>
        <begin position="385"/>
        <end position="438"/>
    </location>
</feature>
<dbReference type="STRING" id="6183.A0A5K4EU74"/>
<dbReference type="Pfam" id="PF00053">
    <property type="entry name" value="EGF_laminin"/>
    <property type="match status" value="2"/>
</dbReference>
<feature type="domain" description="Kazal-like" evidence="13">
    <location>
        <begin position="712"/>
        <end position="780"/>
    </location>
</feature>
<feature type="domain" description="Kazal-like" evidence="13">
    <location>
        <begin position="654"/>
        <end position="710"/>
    </location>
</feature>
<evidence type="ECO:0000259" key="10">
    <source>
        <dbReference type="PROSITE" id="PS50025"/>
    </source>
</evidence>
<dbReference type="Gene3D" id="3.30.60.30">
    <property type="match status" value="7"/>
</dbReference>
<name>A0A5K4EU74_SCHMA</name>
<dbReference type="PROSITE" id="PS50025">
    <property type="entry name" value="LAM_G_DOMAIN"/>
    <property type="match status" value="2"/>
</dbReference>
<dbReference type="PROSITE" id="PS00022">
    <property type="entry name" value="EGF_1"/>
    <property type="match status" value="1"/>
</dbReference>
<feature type="disulfide bond" evidence="6">
    <location>
        <begin position="1845"/>
        <end position="1872"/>
    </location>
</feature>
<dbReference type="InParanoid" id="A0A5K4EU74"/>
<evidence type="ECO:0000313" key="14">
    <source>
        <dbReference type="WBParaSite" id="Smp_155050.2"/>
    </source>
</evidence>
<dbReference type="PROSITE" id="PS50026">
    <property type="entry name" value="EGF_3"/>
    <property type="match status" value="1"/>
</dbReference>
<feature type="domain" description="Laminin EGF-like" evidence="12">
    <location>
        <begin position="923"/>
        <end position="969"/>
    </location>
</feature>
<dbReference type="GO" id="GO:0005576">
    <property type="term" value="C:extracellular region"/>
    <property type="evidence" value="ECO:0007669"/>
    <property type="project" value="TreeGrafter"/>
</dbReference>
<dbReference type="InterPro" id="IPR036058">
    <property type="entry name" value="Kazal_dom_sf"/>
</dbReference>
<proteinExistence type="predicted"/>
<feature type="disulfide bond" evidence="7">
    <location>
        <begin position="944"/>
        <end position="953"/>
    </location>
</feature>
<dbReference type="PANTHER" id="PTHR10913:SF45">
    <property type="entry name" value="FOLLISTATIN, ISOFORM A-RELATED"/>
    <property type="match status" value="1"/>
</dbReference>
<dbReference type="InterPro" id="IPR013320">
    <property type="entry name" value="ConA-like_dom_sf"/>
</dbReference>
<keyword evidence="9" id="KW-1133">Transmembrane helix</keyword>
<evidence type="ECO:0000256" key="9">
    <source>
        <dbReference type="SAM" id="Phobius"/>
    </source>
</evidence>
<keyword evidence="5" id="KW-0245">EGF-like domain</keyword>
<reference evidence="14" key="1">
    <citation type="submission" date="2019-11" db="UniProtKB">
        <authorList>
            <consortium name="WormBaseParasite"/>
        </authorList>
    </citation>
    <scope>IDENTIFICATION</scope>
    <source>
        <strain evidence="14">Puerto Rican</strain>
    </source>
</reference>
<evidence type="ECO:0000256" key="7">
    <source>
        <dbReference type="PROSITE-ProRule" id="PRU00460"/>
    </source>
</evidence>
<keyword evidence="3" id="KW-0722">Serine protease inhibitor</keyword>